<dbReference type="WBParaSite" id="SSLN_0001550801-mRNA-1">
    <property type="protein sequence ID" value="SSLN_0001550801-mRNA-1"/>
    <property type="gene ID" value="SSLN_0001550801"/>
</dbReference>
<reference evidence="3" key="1">
    <citation type="submission" date="2016-06" db="UniProtKB">
        <authorList>
            <consortium name="WormBaseParasite"/>
        </authorList>
    </citation>
    <scope>IDENTIFICATION</scope>
</reference>
<evidence type="ECO:0000313" key="3">
    <source>
        <dbReference type="WBParaSite" id="SSLN_0001550801-mRNA-1"/>
    </source>
</evidence>
<dbReference type="EMBL" id="UYSU01039462">
    <property type="protein sequence ID" value="VDM01334.1"/>
    <property type="molecule type" value="Genomic_DNA"/>
</dbReference>
<dbReference type="Gene3D" id="3.60.10.10">
    <property type="entry name" value="Endonuclease/exonuclease/phosphatase"/>
    <property type="match status" value="1"/>
</dbReference>
<accession>A0A183TEQ0</accession>
<dbReference type="Proteomes" id="UP000275846">
    <property type="component" value="Unassembled WGS sequence"/>
</dbReference>
<protein>
    <submittedName>
        <fullName evidence="3">Endo/exonuclease/phosphatase domain-containing protein</fullName>
    </submittedName>
</protein>
<dbReference type="InterPro" id="IPR036691">
    <property type="entry name" value="Endo/exonu/phosph_ase_sf"/>
</dbReference>
<sequence length="180" mass="21356">MHQLPVPNNAIKEFFTPHCRYYMKDPRRDLLIGAGDWNGRTGPVDSTNRHLIGRFELCSRCENVERLLNFADQYRLFVTNACFQHCNKHLLNWFSNGGHTTSRIDYILVSSRFRSRVQDSRSVCGVETRNVYMPDHDLVRTRLKVHLSSAPKMPRARRLDFANIRWFFRSPDQRYPVMFY</sequence>
<evidence type="ECO:0000313" key="2">
    <source>
        <dbReference type="Proteomes" id="UP000275846"/>
    </source>
</evidence>
<proteinExistence type="predicted"/>
<keyword evidence="2" id="KW-1185">Reference proteome</keyword>
<dbReference type="SUPFAM" id="SSF56219">
    <property type="entry name" value="DNase I-like"/>
    <property type="match status" value="1"/>
</dbReference>
<dbReference type="STRING" id="70667.A0A183TEQ0"/>
<organism evidence="3">
    <name type="scientific">Schistocephalus solidus</name>
    <name type="common">Tapeworm</name>
    <dbReference type="NCBI Taxonomy" id="70667"/>
    <lineage>
        <taxon>Eukaryota</taxon>
        <taxon>Metazoa</taxon>
        <taxon>Spiralia</taxon>
        <taxon>Lophotrochozoa</taxon>
        <taxon>Platyhelminthes</taxon>
        <taxon>Cestoda</taxon>
        <taxon>Eucestoda</taxon>
        <taxon>Diphyllobothriidea</taxon>
        <taxon>Diphyllobothriidae</taxon>
        <taxon>Schistocephalus</taxon>
    </lineage>
</organism>
<name>A0A183TEQ0_SCHSO</name>
<gene>
    <name evidence="1" type="ORF">SSLN_LOCUS14948</name>
</gene>
<reference evidence="1 2" key="2">
    <citation type="submission" date="2018-11" db="EMBL/GenBank/DDBJ databases">
        <authorList>
            <consortium name="Pathogen Informatics"/>
        </authorList>
    </citation>
    <scope>NUCLEOTIDE SEQUENCE [LARGE SCALE GENOMIC DNA]</scope>
    <source>
        <strain evidence="1 2">NST_G2</strain>
    </source>
</reference>
<dbReference type="AlphaFoldDB" id="A0A183TEQ0"/>
<evidence type="ECO:0000313" key="1">
    <source>
        <dbReference type="EMBL" id="VDM01334.1"/>
    </source>
</evidence>
<dbReference type="OrthoDB" id="414666at2759"/>